<comment type="function">
    <text evidence="2">Hydrolyzes RNA 2',3'-cyclic phosphodiester to an RNA 2'-phosphomonoester.</text>
</comment>
<dbReference type="GO" id="GO:0008664">
    <property type="term" value="F:RNA 2',3'-cyclic 3'-phosphodiesterase activity"/>
    <property type="evidence" value="ECO:0007669"/>
    <property type="project" value="UniProtKB-EC"/>
</dbReference>
<dbReference type="EMBL" id="DRTM01000134">
    <property type="protein sequence ID" value="HHE75863.1"/>
    <property type="molecule type" value="Genomic_DNA"/>
</dbReference>
<protein>
    <recommendedName>
        <fullName evidence="2">RNA 2',3'-cyclic phosphodiesterase</fullName>
        <shortName evidence="2">RNA 2',3'-CPDase</shortName>
        <ecNumber evidence="2">3.1.4.58</ecNumber>
    </recommendedName>
</protein>
<dbReference type="SUPFAM" id="SSF55144">
    <property type="entry name" value="LigT-like"/>
    <property type="match status" value="1"/>
</dbReference>
<reference evidence="4" key="1">
    <citation type="journal article" date="2020" name="mSystems">
        <title>Genome- and Community-Level Interaction Insights into Carbon Utilization and Element Cycling Functions of Hydrothermarchaeota in Hydrothermal Sediment.</title>
        <authorList>
            <person name="Zhou Z."/>
            <person name="Liu Y."/>
            <person name="Xu W."/>
            <person name="Pan J."/>
            <person name="Luo Z.H."/>
            <person name="Li M."/>
        </authorList>
    </citation>
    <scope>NUCLEOTIDE SEQUENCE [LARGE SCALE GENOMIC DNA]</scope>
    <source>
        <strain evidence="4">HyVt-85</strain>
    </source>
</reference>
<accession>A0A7J3T9G2</accession>
<comment type="catalytic activity">
    <reaction evidence="2">
        <text>a 3'-end 2',3'-cyclophospho-ribonucleotide-RNA + H2O = a 3'-end 2'-phospho-ribonucleotide-RNA + H(+)</text>
        <dbReference type="Rhea" id="RHEA:11828"/>
        <dbReference type="Rhea" id="RHEA-COMP:10464"/>
        <dbReference type="Rhea" id="RHEA-COMP:17353"/>
        <dbReference type="ChEBI" id="CHEBI:15377"/>
        <dbReference type="ChEBI" id="CHEBI:15378"/>
        <dbReference type="ChEBI" id="CHEBI:83064"/>
        <dbReference type="ChEBI" id="CHEBI:173113"/>
        <dbReference type="EC" id="3.1.4.58"/>
    </reaction>
</comment>
<evidence type="ECO:0000256" key="1">
    <source>
        <dbReference type="ARBA" id="ARBA00022801"/>
    </source>
</evidence>
<proteinExistence type="inferred from homology"/>
<feature type="active site" description="Proton donor" evidence="2">
    <location>
        <position position="35"/>
    </location>
</feature>
<dbReference type="InterPro" id="IPR009097">
    <property type="entry name" value="Cyclic_Pdiesterase"/>
</dbReference>
<dbReference type="AlphaFoldDB" id="A0A7J3T9G2"/>
<feature type="active site" description="Proton acceptor" evidence="2">
    <location>
        <position position="118"/>
    </location>
</feature>
<feature type="short sequence motif" description="HXTX 1" evidence="2">
    <location>
        <begin position="35"/>
        <end position="38"/>
    </location>
</feature>
<feature type="domain" description="Phosphoesterase HXTX" evidence="3">
    <location>
        <begin position="10"/>
        <end position="84"/>
    </location>
</feature>
<sequence length="171" mass="19589">MRCFIAIEVPFTKSMEELQRSIEGRVKLVERENVHITLKFLGEIREDMVRKIRDIIESCKGKSFTITLKDVGFFPNPRYVRVIWIGVAPAEPIVKLSKCIDEKLSLLGFEKEKSYIPHLTIARAKGPVSIKNLERFKGTKFGEVEVKEIKIKKSTLTPKGPIYKDLASIQL</sequence>
<dbReference type="Proteomes" id="UP000886130">
    <property type="component" value="Unassembled WGS sequence"/>
</dbReference>
<dbReference type="InterPro" id="IPR014051">
    <property type="entry name" value="Phosphoesterase_HXTX"/>
</dbReference>
<evidence type="ECO:0000256" key="2">
    <source>
        <dbReference type="HAMAP-Rule" id="MF_01940"/>
    </source>
</evidence>
<dbReference type="PANTHER" id="PTHR35561:SF1">
    <property type="entry name" value="RNA 2',3'-CYCLIC PHOSPHODIESTERASE"/>
    <property type="match status" value="1"/>
</dbReference>
<dbReference type="Gene3D" id="3.90.1140.10">
    <property type="entry name" value="Cyclic phosphodiesterase"/>
    <property type="match status" value="1"/>
</dbReference>
<feature type="short sequence motif" description="HXTX 2" evidence="2">
    <location>
        <begin position="118"/>
        <end position="121"/>
    </location>
</feature>
<dbReference type="Pfam" id="PF02834">
    <property type="entry name" value="LigT_PEase"/>
    <property type="match status" value="2"/>
</dbReference>
<dbReference type="NCBIfam" id="TIGR02258">
    <property type="entry name" value="2_5_ligase"/>
    <property type="match status" value="1"/>
</dbReference>
<comment type="caution">
    <text evidence="4">The sequence shown here is derived from an EMBL/GenBank/DDBJ whole genome shotgun (WGS) entry which is preliminary data.</text>
</comment>
<dbReference type="PANTHER" id="PTHR35561">
    <property type="entry name" value="RNA 2',3'-CYCLIC PHOSPHODIESTERASE"/>
    <property type="match status" value="1"/>
</dbReference>
<dbReference type="InterPro" id="IPR004175">
    <property type="entry name" value="RNA_CPDase"/>
</dbReference>
<evidence type="ECO:0000313" key="4">
    <source>
        <dbReference type="EMBL" id="HHE75863.1"/>
    </source>
</evidence>
<keyword evidence="1 2" id="KW-0378">Hydrolase</keyword>
<name>A0A7J3T9G2_9ARCH</name>
<comment type="similarity">
    <text evidence="2">Belongs to the 2H phosphoesterase superfamily. ThpR family.</text>
</comment>
<organism evidence="4">
    <name type="scientific">Candidatus Aciduliprofundum boonei</name>
    <dbReference type="NCBI Taxonomy" id="379547"/>
    <lineage>
        <taxon>Archaea</taxon>
        <taxon>Methanobacteriati</taxon>
        <taxon>Thermoplasmatota</taxon>
        <taxon>DHVE2 group</taxon>
        <taxon>Candidatus Aciduliprofundum</taxon>
    </lineage>
</organism>
<feature type="domain" description="Phosphoesterase HXTX" evidence="3">
    <location>
        <begin position="90"/>
        <end position="163"/>
    </location>
</feature>
<gene>
    <name evidence="4" type="primary">thpR</name>
    <name evidence="4" type="ORF">ENL31_01890</name>
</gene>
<dbReference type="HAMAP" id="MF_01940">
    <property type="entry name" value="RNA_CPDase"/>
    <property type="match status" value="1"/>
</dbReference>
<evidence type="ECO:0000259" key="3">
    <source>
        <dbReference type="Pfam" id="PF02834"/>
    </source>
</evidence>
<dbReference type="GO" id="GO:0004113">
    <property type="term" value="F:2',3'-cyclic-nucleotide 3'-phosphodiesterase activity"/>
    <property type="evidence" value="ECO:0007669"/>
    <property type="project" value="InterPro"/>
</dbReference>
<dbReference type="EC" id="3.1.4.58" evidence="2"/>